<dbReference type="Gene3D" id="3.30.1240.10">
    <property type="match status" value="1"/>
</dbReference>
<sequence>MYKIVFFDVDGTLTDHRDGSIPLNTQHTIRALITSGIHVVAATGRPLTMCNELISLGIQTFITANGAYAKHKETVIHKNVVSPTIIKDVCDYAKNHHSGLLFFTEGLSMNEIKNERIQTALYETLLLKDYPEHDPMIHEKDVYLMCLYEDQTGSKHFEERFPELTFSRWHPTICNVLQEEVDKSIAIDKVLSHFGLDASEAIAFGDGSNDIEMLKTVGTGIAMGNANDQLKSIADFVTKSSIEDGITFALHKYNVLPV</sequence>
<dbReference type="SFLD" id="SFLDG01140">
    <property type="entry name" value="C2.B:_Phosphomannomutase_and_P"/>
    <property type="match status" value="1"/>
</dbReference>
<dbReference type="NCBIfam" id="TIGR01484">
    <property type="entry name" value="HAD-SF-IIB"/>
    <property type="match status" value="1"/>
</dbReference>
<dbReference type="Pfam" id="PF08282">
    <property type="entry name" value="Hydrolase_3"/>
    <property type="match status" value="1"/>
</dbReference>
<reference evidence="1 2" key="1">
    <citation type="submission" date="2024-03" db="EMBL/GenBank/DDBJ databases">
        <title>Bacilli Hybrid Assemblies.</title>
        <authorList>
            <person name="Kovac J."/>
        </authorList>
    </citation>
    <scope>NUCLEOTIDE SEQUENCE [LARGE SCALE GENOMIC DNA]</scope>
    <source>
        <strain evidence="1 2">FSL R7-0666</strain>
    </source>
</reference>
<keyword evidence="2" id="KW-1185">Reference proteome</keyword>
<dbReference type="Gene3D" id="3.40.50.1000">
    <property type="entry name" value="HAD superfamily/HAD-like"/>
    <property type="match status" value="1"/>
</dbReference>
<dbReference type="InterPro" id="IPR006379">
    <property type="entry name" value="HAD-SF_hydro_IIB"/>
</dbReference>
<organism evidence="1 2">
    <name type="scientific">Alkalicoccobacillus gibsonii</name>
    <dbReference type="NCBI Taxonomy" id="79881"/>
    <lineage>
        <taxon>Bacteria</taxon>
        <taxon>Bacillati</taxon>
        <taxon>Bacillota</taxon>
        <taxon>Bacilli</taxon>
        <taxon>Bacillales</taxon>
        <taxon>Bacillaceae</taxon>
        <taxon>Alkalicoccobacillus</taxon>
    </lineage>
</organism>
<dbReference type="InterPro" id="IPR000150">
    <property type="entry name" value="Cof"/>
</dbReference>
<dbReference type="InterPro" id="IPR023214">
    <property type="entry name" value="HAD_sf"/>
</dbReference>
<dbReference type="SFLD" id="SFLDG01144">
    <property type="entry name" value="C2.B.4:_PGP_Like"/>
    <property type="match status" value="1"/>
</dbReference>
<dbReference type="RefSeq" id="WP_343129970.1">
    <property type="nucleotide sequence ID" value="NZ_JBCITK010000001.1"/>
</dbReference>
<dbReference type="NCBIfam" id="TIGR00099">
    <property type="entry name" value="Cof-subfamily"/>
    <property type="match status" value="1"/>
</dbReference>
<dbReference type="Proteomes" id="UP001418796">
    <property type="component" value="Unassembled WGS sequence"/>
</dbReference>
<accession>A0ABU9VGC0</accession>
<name>A0ABU9VGC0_9BACI</name>
<proteinExistence type="predicted"/>
<comment type="caution">
    <text evidence="1">The sequence shown here is derived from an EMBL/GenBank/DDBJ whole genome shotgun (WGS) entry which is preliminary data.</text>
</comment>
<dbReference type="InterPro" id="IPR036412">
    <property type="entry name" value="HAD-like_sf"/>
</dbReference>
<dbReference type="EMBL" id="JBCITK010000001">
    <property type="protein sequence ID" value="MEN0642955.1"/>
    <property type="molecule type" value="Genomic_DNA"/>
</dbReference>
<dbReference type="PANTHER" id="PTHR10000:SF25">
    <property type="entry name" value="PHOSPHATASE YKRA-RELATED"/>
    <property type="match status" value="1"/>
</dbReference>
<gene>
    <name evidence="1" type="ORF">MKY91_07335</name>
</gene>
<evidence type="ECO:0000313" key="1">
    <source>
        <dbReference type="EMBL" id="MEN0642955.1"/>
    </source>
</evidence>
<protein>
    <submittedName>
        <fullName evidence="1">Cof-type HAD-IIB family hydrolase</fullName>
    </submittedName>
</protein>
<evidence type="ECO:0000313" key="2">
    <source>
        <dbReference type="Proteomes" id="UP001418796"/>
    </source>
</evidence>
<keyword evidence="1" id="KW-0378">Hydrolase</keyword>
<dbReference type="SFLD" id="SFLDS00003">
    <property type="entry name" value="Haloacid_Dehalogenase"/>
    <property type="match status" value="1"/>
</dbReference>
<dbReference type="PROSITE" id="PS01229">
    <property type="entry name" value="COF_2"/>
    <property type="match status" value="1"/>
</dbReference>
<dbReference type="GO" id="GO:0016787">
    <property type="term" value="F:hydrolase activity"/>
    <property type="evidence" value="ECO:0007669"/>
    <property type="project" value="UniProtKB-KW"/>
</dbReference>
<dbReference type="SUPFAM" id="SSF56784">
    <property type="entry name" value="HAD-like"/>
    <property type="match status" value="1"/>
</dbReference>
<dbReference type="PANTHER" id="PTHR10000">
    <property type="entry name" value="PHOSPHOSERINE PHOSPHATASE"/>
    <property type="match status" value="1"/>
</dbReference>